<evidence type="ECO:0000259" key="9">
    <source>
        <dbReference type="Pfam" id="PF00171"/>
    </source>
</evidence>
<comment type="similarity">
    <text evidence="1 7">Belongs to the aldehyde dehydrogenase family.</text>
</comment>
<sequence>MQRVLLLTALRHSALTAKVCSVRFQPSAAMSTLLINQPKYAWLKELGLSEDNDGVYNGTWGGKGEIPAPKRGEIVRQIGDALRKKIKVLGSLVSLEMGKIYVEGVGEVQEYVDVCDYAVGLSRMIGGPVLPSESHALIEQWNPVGLVGIITAFNFPVAVYGWNNAIALICGNVCLWKGAPTTPLTSVAVTKIVAEVLEQNNLPGAICSMTCGGADIGTALSKDERVDLVSFTGSTQVGKQVALMVQERFGRQLLELGGNNAIIVFEDADLNLVVPSALFASVGTAGQRCTTTRRLMLHESVHDEVVERLSKAYKQVRIGDPWDPSTLYGPLHTKHAVQQYLAAIEQAKQQGGTLVCGGKVMDRPGNYVEPTIFTGLAHDAPIVHTETFVPILYVIKFKTEEEAFAWNNEVKQGLSSSIFTKDMGRVFRWLGPKGSDCGIVNVNIPTSGAEIGGAFGGEKHTGGGRESGSDSWKQYMRRSTCTINYSKDLPLAQGIKFE</sequence>
<evidence type="ECO:0000256" key="4">
    <source>
        <dbReference type="ARBA" id="ARBA00023027"/>
    </source>
</evidence>
<feature type="chain" id="PRO_5017282259" description="aldehyde dehydrogenase (NAD(+))" evidence="8">
    <location>
        <begin position="17"/>
        <end position="498"/>
    </location>
</feature>
<dbReference type="InterPro" id="IPR016161">
    <property type="entry name" value="Ald_DH/histidinol_DH"/>
</dbReference>
<dbReference type="InterPro" id="IPR016163">
    <property type="entry name" value="Ald_DH_C"/>
</dbReference>
<dbReference type="PANTHER" id="PTHR43521:SF1">
    <property type="entry name" value="ALPHA-AMINOADIPIC SEMIALDEHYDE DEHYDROGENASE"/>
    <property type="match status" value="1"/>
</dbReference>
<reference evidence="10" key="4">
    <citation type="submission" date="2025-09" db="UniProtKB">
        <authorList>
            <consortium name="Ensembl"/>
        </authorList>
    </citation>
    <scope>IDENTIFICATION</scope>
</reference>
<dbReference type="InterPro" id="IPR044638">
    <property type="entry name" value="ALDH7A1-like"/>
</dbReference>
<dbReference type="AlphaFoldDB" id="A0A3B1J798"/>
<dbReference type="Bgee" id="ENSAMXG00000012847">
    <property type="expression patterns" value="Expressed in mesonephros and 14 other cell types or tissues"/>
</dbReference>
<evidence type="ECO:0000256" key="2">
    <source>
        <dbReference type="ARBA" id="ARBA00011881"/>
    </source>
</evidence>
<dbReference type="GeneTree" id="ENSGT00940000154938"/>
<evidence type="ECO:0000256" key="8">
    <source>
        <dbReference type="SAM" id="SignalP"/>
    </source>
</evidence>
<keyword evidence="8" id="KW-0732">Signal</keyword>
<dbReference type="Proteomes" id="UP000018467">
    <property type="component" value="Unassembled WGS sequence"/>
</dbReference>
<dbReference type="PROSITE" id="PS00687">
    <property type="entry name" value="ALDEHYDE_DEHYDR_GLU"/>
    <property type="match status" value="1"/>
</dbReference>
<evidence type="ECO:0000256" key="6">
    <source>
        <dbReference type="PROSITE-ProRule" id="PRU10007"/>
    </source>
</evidence>
<accession>A0A3B1J798</accession>
<dbReference type="GO" id="GO:0004029">
    <property type="term" value="F:aldehyde dehydrogenase (NAD+) activity"/>
    <property type="evidence" value="ECO:0007669"/>
    <property type="project" value="UniProtKB-EC"/>
</dbReference>
<reference evidence="11" key="1">
    <citation type="submission" date="2013-03" db="EMBL/GenBank/DDBJ databases">
        <authorList>
            <person name="Jeffery W."/>
            <person name="Warren W."/>
            <person name="Wilson R.K."/>
        </authorList>
    </citation>
    <scope>NUCLEOTIDE SEQUENCE</scope>
    <source>
        <strain evidence="11">female</strain>
    </source>
</reference>
<protein>
    <recommendedName>
        <fullName evidence="5">aldehyde dehydrogenase (NAD(+))</fullName>
        <ecNumber evidence="5">1.2.1.3</ecNumber>
    </recommendedName>
</protein>
<dbReference type="Ensembl" id="ENSAMXT00000031536.1">
    <property type="protein sequence ID" value="ENSAMXP00000038157.1"/>
    <property type="gene ID" value="ENSAMXG00000012847.2"/>
</dbReference>
<feature type="active site" evidence="6">
    <location>
        <position position="255"/>
    </location>
</feature>
<reference evidence="11" key="2">
    <citation type="journal article" date="2014" name="Nat. Commun.">
        <title>The cavefish genome reveals candidate genes for eye loss.</title>
        <authorList>
            <person name="McGaugh S.E."/>
            <person name="Gross J.B."/>
            <person name="Aken B."/>
            <person name="Blin M."/>
            <person name="Borowsky R."/>
            <person name="Chalopin D."/>
            <person name="Hinaux H."/>
            <person name="Jeffery W.R."/>
            <person name="Keene A."/>
            <person name="Ma L."/>
            <person name="Minx P."/>
            <person name="Murphy D."/>
            <person name="O'Quin K.E."/>
            <person name="Retaux S."/>
            <person name="Rohner N."/>
            <person name="Searle S.M."/>
            <person name="Stahl B.A."/>
            <person name="Tabin C."/>
            <person name="Volff J.N."/>
            <person name="Yoshizawa M."/>
            <person name="Warren W.C."/>
        </authorList>
    </citation>
    <scope>NUCLEOTIDE SEQUENCE [LARGE SCALE GENOMIC DNA]</scope>
    <source>
        <strain evidence="11">female</strain>
    </source>
</reference>
<dbReference type="InterPro" id="IPR015590">
    <property type="entry name" value="Aldehyde_DH_dom"/>
</dbReference>
<comment type="subunit">
    <text evidence="2">Homotetramer.</text>
</comment>
<reference evidence="10" key="3">
    <citation type="submission" date="2025-08" db="UniProtKB">
        <authorList>
            <consortium name="Ensembl"/>
        </authorList>
    </citation>
    <scope>IDENTIFICATION</scope>
</reference>
<dbReference type="FunFam" id="3.40.309.10:FF:000018">
    <property type="entry name" value="Alpha-aminoadipic semialdehyde dehydrogenase"/>
    <property type="match status" value="1"/>
</dbReference>
<evidence type="ECO:0000256" key="5">
    <source>
        <dbReference type="ARBA" id="ARBA00024226"/>
    </source>
</evidence>
<dbReference type="InterPro" id="IPR029510">
    <property type="entry name" value="Ald_DH_CS_GLU"/>
</dbReference>
<dbReference type="CDD" id="cd07130">
    <property type="entry name" value="ALDH_F7_AASADH"/>
    <property type="match status" value="1"/>
</dbReference>
<keyword evidence="4" id="KW-0520">NAD</keyword>
<evidence type="ECO:0000313" key="11">
    <source>
        <dbReference type="Proteomes" id="UP000018467"/>
    </source>
</evidence>
<dbReference type="Pfam" id="PF00171">
    <property type="entry name" value="Aldedh"/>
    <property type="match status" value="1"/>
</dbReference>
<keyword evidence="3 7" id="KW-0560">Oxidoreductase</keyword>
<feature type="domain" description="Aldehyde dehydrogenase" evidence="9">
    <location>
        <begin position="65"/>
        <end position="479"/>
    </location>
</feature>
<dbReference type="InterPro" id="IPR016162">
    <property type="entry name" value="Ald_DH_N"/>
</dbReference>
<dbReference type="Gene3D" id="3.40.605.10">
    <property type="entry name" value="Aldehyde Dehydrogenase, Chain A, domain 1"/>
    <property type="match status" value="1"/>
</dbReference>
<evidence type="ECO:0000256" key="7">
    <source>
        <dbReference type="RuleBase" id="RU003345"/>
    </source>
</evidence>
<keyword evidence="11" id="KW-1185">Reference proteome</keyword>
<feature type="signal peptide" evidence="8">
    <location>
        <begin position="1"/>
        <end position="16"/>
    </location>
</feature>
<evidence type="ECO:0000256" key="1">
    <source>
        <dbReference type="ARBA" id="ARBA00009986"/>
    </source>
</evidence>
<dbReference type="Gene3D" id="3.40.309.10">
    <property type="entry name" value="Aldehyde Dehydrogenase, Chain A, domain 2"/>
    <property type="match status" value="1"/>
</dbReference>
<evidence type="ECO:0000313" key="10">
    <source>
        <dbReference type="Ensembl" id="ENSAMXP00000038157.1"/>
    </source>
</evidence>
<dbReference type="PANTHER" id="PTHR43521">
    <property type="entry name" value="ALPHA-AMINOADIPIC SEMIALDEHYDE DEHYDROGENASE"/>
    <property type="match status" value="1"/>
</dbReference>
<dbReference type="SUPFAM" id="SSF53720">
    <property type="entry name" value="ALDH-like"/>
    <property type="match status" value="1"/>
</dbReference>
<dbReference type="EC" id="1.2.1.3" evidence="5"/>
<organism evidence="10 11">
    <name type="scientific">Astyanax mexicanus</name>
    <name type="common">Blind cave fish</name>
    <name type="synonym">Astyanax fasciatus mexicanus</name>
    <dbReference type="NCBI Taxonomy" id="7994"/>
    <lineage>
        <taxon>Eukaryota</taxon>
        <taxon>Metazoa</taxon>
        <taxon>Chordata</taxon>
        <taxon>Craniata</taxon>
        <taxon>Vertebrata</taxon>
        <taxon>Euteleostomi</taxon>
        <taxon>Actinopterygii</taxon>
        <taxon>Neopterygii</taxon>
        <taxon>Teleostei</taxon>
        <taxon>Ostariophysi</taxon>
        <taxon>Characiformes</taxon>
        <taxon>Characoidei</taxon>
        <taxon>Acestrorhamphidae</taxon>
        <taxon>Acestrorhamphinae</taxon>
        <taxon>Astyanax</taxon>
    </lineage>
</organism>
<proteinExistence type="inferred from homology"/>
<evidence type="ECO:0000256" key="3">
    <source>
        <dbReference type="ARBA" id="ARBA00023002"/>
    </source>
</evidence>
<name>A0A3B1J798_ASTMX</name>